<comment type="subcellular location">
    <subcellularLocation>
        <location evidence="1">Cell membrane</location>
        <topology evidence="1">Multi-pass membrane protein</topology>
    </subcellularLocation>
</comment>
<dbReference type="Pfam" id="PF07690">
    <property type="entry name" value="MFS_1"/>
    <property type="match status" value="1"/>
</dbReference>
<dbReference type="PANTHER" id="PTHR42718">
    <property type="entry name" value="MAJOR FACILITATOR SUPERFAMILY MULTIDRUG TRANSPORTER MFSC"/>
    <property type="match status" value="1"/>
</dbReference>
<dbReference type="GO" id="GO:0022857">
    <property type="term" value="F:transmembrane transporter activity"/>
    <property type="evidence" value="ECO:0007669"/>
    <property type="project" value="InterPro"/>
</dbReference>
<evidence type="ECO:0000313" key="8">
    <source>
        <dbReference type="EMBL" id="RSX53342.1"/>
    </source>
</evidence>
<evidence type="ECO:0000256" key="1">
    <source>
        <dbReference type="ARBA" id="ARBA00004651"/>
    </source>
</evidence>
<feature type="transmembrane region" description="Helical" evidence="6">
    <location>
        <begin position="333"/>
        <end position="356"/>
    </location>
</feature>
<feature type="transmembrane region" description="Helical" evidence="6">
    <location>
        <begin position="58"/>
        <end position="81"/>
    </location>
</feature>
<feature type="transmembrane region" description="Helical" evidence="6">
    <location>
        <begin position="277"/>
        <end position="297"/>
    </location>
</feature>
<evidence type="ECO:0000259" key="7">
    <source>
        <dbReference type="PROSITE" id="PS50850"/>
    </source>
</evidence>
<feature type="transmembrane region" description="Helical" evidence="6">
    <location>
        <begin position="362"/>
        <end position="381"/>
    </location>
</feature>
<gene>
    <name evidence="8" type="ORF">D2E26_1384</name>
</gene>
<comment type="caution">
    <text evidence="8">The sequence shown here is derived from an EMBL/GenBank/DDBJ whole genome shotgun (WGS) entry which is preliminary data.</text>
</comment>
<accession>A0A430FKR2</accession>
<dbReference type="EMBL" id="QXGM01000004">
    <property type="protein sequence ID" value="RSX53342.1"/>
    <property type="molecule type" value="Genomic_DNA"/>
</dbReference>
<dbReference type="InterPro" id="IPR020846">
    <property type="entry name" value="MFS_dom"/>
</dbReference>
<dbReference type="Gene3D" id="1.20.1250.20">
    <property type="entry name" value="MFS general substrate transporter like domains"/>
    <property type="match status" value="2"/>
</dbReference>
<dbReference type="InterPro" id="IPR036259">
    <property type="entry name" value="MFS_trans_sf"/>
</dbReference>
<reference evidence="8 9" key="1">
    <citation type="submission" date="2018-09" db="EMBL/GenBank/DDBJ databases">
        <title>Characterization of the phylogenetic diversity of five novel species belonging to the genus Bifidobacterium.</title>
        <authorList>
            <person name="Lugli G.A."/>
            <person name="Duranti S."/>
            <person name="Milani C."/>
        </authorList>
    </citation>
    <scope>NUCLEOTIDE SEQUENCE [LARGE SCALE GENOMIC DNA]</scope>
    <source>
        <strain evidence="8 9">2036B</strain>
    </source>
</reference>
<dbReference type="InterPro" id="IPR011701">
    <property type="entry name" value="MFS"/>
</dbReference>
<keyword evidence="3 6" id="KW-0812">Transmembrane</keyword>
<feature type="transmembrane region" description="Helical" evidence="6">
    <location>
        <begin position="402"/>
        <end position="422"/>
    </location>
</feature>
<feature type="transmembrane region" description="Helical" evidence="6">
    <location>
        <begin position="303"/>
        <end position="321"/>
    </location>
</feature>
<evidence type="ECO:0000256" key="2">
    <source>
        <dbReference type="ARBA" id="ARBA00022448"/>
    </source>
</evidence>
<dbReference type="SUPFAM" id="SSF103473">
    <property type="entry name" value="MFS general substrate transporter"/>
    <property type="match status" value="1"/>
</dbReference>
<protein>
    <submittedName>
        <fullName evidence="8">MFS transporter</fullName>
    </submittedName>
</protein>
<evidence type="ECO:0000256" key="5">
    <source>
        <dbReference type="ARBA" id="ARBA00023136"/>
    </source>
</evidence>
<evidence type="ECO:0000313" key="9">
    <source>
        <dbReference type="Proteomes" id="UP000287609"/>
    </source>
</evidence>
<dbReference type="PROSITE" id="PS50850">
    <property type="entry name" value="MFS"/>
    <property type="match status" value="1"/>
</dbReference>
<feature type="transmembrane region" description="Helical" evidence="6">
    <location>
        <begin position="209"/>
        <end position="226"/>
    </location>
</feature>
<dbReference type="OrthoDB" id="3177375at2"/>
<feature type="transmembrane region" description="Helical" evidence="6">
    <location>
        <begin position="448"/>
        <end position="467"/>
    </location>
</feature>
<dbReference type="AlphaFoldDB" id="A0A430FKR2"/>
<evidence type="ECO:0000256" key="3">
    <source>
        <dbReference type="ARBA" id="ARBA00022692"/>
    </source>
</evidence>
<keyword evidence="5 6" id="KW-0472">Membrane</keyword>
<feature type="transmembrane region" description="Helical" evidence="6">
    <location>
        <begin position="178"/>
        <end position="197"/>
    </location>
</feature>
<keyword evidence="4 6" id="KW-1133">Transmembrane helix</keyword>
<feature type="domain" description="Major facilitator superfamily (MFS) profile" evidence="7">
    <location>
        <begin position="22"/>
        <end position="470"/>
    </location>
</feature>
<feature type="transmembrane region" description="Helical" evidence="6">
    <location>
        <begin position="145"/>
        <end position="172"/>
    </location>
</feature>
<sequence>MAQTSSTVATKSSRTRRSSTVLLIVLLLANTLASIDQSMMNIALDATAEQFHVELADANWTVLGFSIIAGTVIMSGAAILARFGLRRVMMAGFIISAVGSLLGLFAVNFGLLLAARFLQALTTGLFFPVVSAAILLIAPAGKKATLLAINSGIIGVGLAISPIITGVLITYVSLRSMFLVPLVLSILLIVIGPFTLYDIEQRANRPIDALSVISGFLGLFAFMHGLNIVTKTVWPGVIFMAIGTAVLAFFFYRQLHIAHPLLHIEPLKHAEFDMGEAVSLIGFMSSLFMSLLAPLYLEGTAGFTPFIAGCCLVVPILMYAGSSFLAGHIEDKFGIWPLVPGGLLCIIAGLIGLVFAAPIRSVPVFLICCAVTYFGVGFVFAPMKSRILQIVPPKLGSHAASIHSTFVQVVTSIASALFVGMLSSDSLRLMHAGVSKADAYAEGFQHTLYIDLGVACVGFALALFLIYRMHRKNQLKN</sequence>
<dbReference type="RefSeq" id="WP_125964070.1">
    <property type="nucleotide sequence ID" value="NZ_QXGM01000004.1"/>
</dbReference>
<keyword evidence="9" id="KW-1185">Reference proteome</keyword>
<feature type="transmembrane region" description="Helical" evidence="6">
    <location>
        <begin position="117"/>
        <end position="138"/>
    </location>
</feature>
<evidence type="ECO:0000256" key="4">
    <source>
        <dbReference type="ARBA" id="ARBA00022989"/>
    </source>
</evidence>
<organism evidence="8 9">
    <name type="scientific">Bifidobacterium dolichotidis</name>
    <dbReference type="NCBI Taxonomy" id="2306976"/>
    <lineage>
        <taxon>Bacteria</taxon>
        <taxon>Bacillati</taxon>
        <taxon>Actinomycetota</taxon>
        <taxon>Actinomycetes</taxon>
        <taxon>Bifidobacteriales</taxon>
        <taxon>Bifidobacteriaceae</taxon>
        <taxon>Bifidobacterium</taxon>
    </lineage>
</organism>
<feature type="transmembrane region" description="Helical" evidence="6">
    <location>
        <begin position="232"/>
        <end position="252"/>
    </location>
</feature>
<dbReference type="Proteomes" id="UP000287609">
    <property type="component" value="Unassembled WGS sequence"/>
</dbReference>
<evidence type="ECO:0000256" key="6">
    <source>
        <dbReference type="SAM" id="Phobius"/>
    </source>
</evidence>
<feature type="transmembrane region" description="Helical" evidence="6">
    <location>
        <begin position="88"/>
        <end position="111"/>
    </location>
</feature>
<dbReference type="PANTHER" id="PTHR42718:SF9">
    <property type="entry name" value="MAJOR FACILITATOR SUPERFAMILY MULTIDRUG TRANSPORTER MFSC"/>
    <property type="match status" value="1"/>
</dbReference>
<name>A0A430FKR2_9BIFI</name>
<dbReference type="GO" id="GO:0005886">
    <property type="term" value="C:plasma membrane"/>
    <property type="evidence" value="ECO:0007669"/>
    <property type="project" value="UniProtKB-SubCell"/>
</dbReference>
<proteinExistence type="predicted"/>
<keyword evidence="2" id="KW-0813">Transport</keyword>